<accession>A0A2J6SRD3</accession>
<keyword evidence="11 14" id="KW-1015">Disulfide bond</keyword>
<feature type="disulfide bond" evidence="14">
    <location>
        <begin position="53"/>
        <end position="86"/>
    </location>
</feature>
<feature type="transmembrane region" description="Helical" evidence="16">
    <location>
        <begin position="209"/>
        <end position="230"/>
    </location>
</feature>
<feature type="transmembrane region" description="Helical" evidence="16">
    <location>
        <begin position="261"/>
        <end position="282"/>
    </location>
</feature>
<comment type="subcellular location">
    <subcellularLocation>
        <location evidence="2">Membrane</location>
        <topology evidence="2">Lipid-anchor</topology>
        <topology evidence="2">GPI-anchor</topology>
    </subcellularLocation>
    <subcellularLocation>
        <location evidence="1">Membrane</location>
        <topology evidence="1">Multi-pass membrane protein</topology>
    </subcellularLocation>
    <subcellularLocation>
        <location evidence="3">Secreted</location>
    </subcellularLocation>
</comment>
<comment type="caution">
    <text evidence="14">Lacks conserved residue(s) required for the propagation of feature annotation.</text>
</comment>
<evidence type="ECO:0000256" key="1">
    <source>
        <dbReference type="ARBA" id="ARBA00004141"/>
    </source>
</evidence>
<keyword evidence="8 17" id="KW-0732">Signal</keyword>
<dbReference type="InParanoid" id="A0A2J6SRD3"/>
<feature type="transmembrane region" description="Helical" evidence="16">
    <location>
        <begin position="294"/>
        <end position="317"/>
    </location>
</feature>
<protein>
    <recommendedName>
        <fullName evidence="18">CFEM domain-containing protein</fullName>
    </recommendedName>
</protein>
<evidence type="ECO:0000256" key="14">
    <source>
        <dbReference type="PROSITE-ProRule" id="PRU01356"/>
    </source>
</evidence>
<dbReference type="PROSITE" id="PS52012">
    <property type="entry name" value="CFEM"/>
    <property type="match status" value="1"/>
</dbReference>
<dbReference type="PANTHER" id="PTHR33048">
    <property type="entry name" value="PTH11-LIKE INTEGRAL MEMBRANE PROTEIN (AFU_ORTHOLOGUE AFUA_5G11245)"/>
    <property type="match status" value="1"/>
</dbReference>
<dbReference type="OrthoDB" id="2496787at2759"/>
<evidence type="ECO:0000256" key="8">
    <source>
        <dbReference type="ARBA" id="ARBA00022729"/>
    </source>
</evidence>
<dbReference type="GeneID" id="36591953"/>
<keyword evidence="6" id="KW-0325">Glycoprotein</keyword>
<evidence type="ECO:0000256" key="15">
    <source>
        <dbReference type="SAM" id="MobiDB-lite"/>
    </source>
</evidence>
<feature type="transmembrane region" description="Helical" evidence="16">
    <location>
        <begin position="97"/>
        <end position="118"/>
    </location>
</feature>
<evidence type="ECO:0000256" key="11">
    <source>
        <dbReference type="ARBA" id="ARBA00023157"/>
    </source>
</evidence>
<dbReference type="Pfam" id="PF20684">
    <property type="entry name" value="Fung_rhodopsin"/>
    <property type="match status" value="1"/>
</dbReference>
<feature type="transmembrane region" description="Helical" evidence="16">
    <location>
        <begin position="337"/>
        <end position="357"/>
    </location>
</feature>
<feature type="disulfide bond" evidence="14">
    <location>
        <begin position="30"/>
        <end position="70"/>
    </location>
</feature>
<dbReference type="PANTHER" id="PTHR33048:SF143">
    <property type="entry name" value="EXTRACELLULAR MEMBRANE PROTEIN CFEM DOMAIN-CONTAINING PROTEIN-RELATED"/>
    <property type="match status" value="1"/>
</dbReference>
<dbReference type="Proteomes" id="UP000235371">
    <property type="component" value="Unassembled WGS sequence"/>
</dbReference>
<evidence type="ECO:0000256" key="13">
    <source>
        <dbReference type="ARBA" id="ARBA00038359"/>
    </source>
</evidence>
<dbReference type="SMART" id="SM00747">
    <property type="entry name" value="CFEM"/>
    <property type="match status" value="1"/>
</dbReference>
<feature type="region of interest" description="Disordered" evidence="15">
    <location>
        <begin position="372"/>
        <end position="404"/>
    </location>
</feature>
<keyword evidence="7 16" id="KW-0812">Transmembrane</keyword>
<evidence type="ECO:0000256" key="16">
    <source>
        <dbReference type="SAM" id="Phobius"/>
    </source>
</evidence>
<feature type="disulfide bond" evidence="14">
    <location>
        <begin position="34"/>
        <end position="65"/>
    </location>
</feature>
<feature type="domain" description="CFEM" evidence="18">
    <location>
        <begin position="2"/>
        <end position="113"/>
    </location>
</feature>
<dbReference type="GO" id="GO:0098552">
    <property type="term" value="C:side of membrane"/>
    <property type="evidence" value="ECO:0007669"/>
    <property type="project" value="UniProtKB-KW"/>
</dbReference>
<evidence type="ECO:0000256" key="10">
    <source>
        <dbReference type="ARBA" id="ARBA00023136"/>
    </source>
</evidence>
<sequence>MKVLSGLLFLLLASVTEGSLSSAIAELPTCALLCLEGALQNSICAATNQTCICLNESLQTDVASCVAKSCTIKESLVTKNVTETTCNAPIRNKSKSYYALSVSFGTISGAIVALRLVSKFLINSELGLDDYFIALTLGAGIPSSILTVHGIISNGLGRDIWTITPKQITDFVHVFYAMEILYFAQVALLKLSLLFFYLRIFPGPKIRRLLWATIIFDVCFGTIFVFLAIFQCRPISYYWKSWDGEHQGTCLNVNSLGWTNAAISILLDAWMLGLPMSQLVALQLHWKKKIGVGMMFVVGTFVTVVSILRLQSLLHFAKTNNPTWDNLAVSRWSTVEINVGIICACMPSLRVLLVRLFPKLLGTTQHSNNRYYVNNGHSHTGGNISANRPGKSLNSSQHDGSSGDGITYSQTYTVQWGEHDETKLMQMSDLDAEAMKSSSRNRHVHNE</sequence>
<reference evidence="19 20" key="1">
    <citation type="submission" date="2016-04" db="EMBL/GenBank/DDBJ databases">
        <title>A degradative enzymes factory behind the ericoid mycorrhizal symbiosis.</title>
        <authorList>
            <consortium name="DOE Joint Genome Institute"/>
            <person name="Martino E."/>
            <person name="Morin E."/>
            <person name="Grelet G."/>
            <person name="Kuo A."/>
            <person name="Kohler A."/>
            <person name="Daghino S."/>
            <person name="Barry K."/>
            <person name="Choi C."/>
            <person name="Cichocki N."/>
            <person name="Clum A."/>
            <person name="Copeland A."/>
            <person name="Hainaut M."/>
            <person name="Haridas S."/>
            <person name="Labutti K."/>
            <person name="Lindquist E."/>
            <person name="Lipzen A."/>
            <person name="Khouja H.-R."/>
            <person name="Murat C."/>
            <person name="Ohm R."/>
            <person name="Olson A."/>
            <person name="Spatafora J."/>
            <person name="Veneault-Fourrey C."/>
            <person name="Henrissat B."/>
            <person name="Grigoriev I."/>
            <person name="Martin F."/>
            <person name="Perotto S."/>
        </authorList>
    </citation>
    <scope>NUCLEOTIDE SEQUENCE [LARGE SCALE GENOMIC DNA]</scope>
    <source>
        <strain evidence="19 20">E</strain>
    </source>
</reference>
<name>A0A2J6SRD3_9HELO</name>
<evidence type="ECO:0000256" key="2">
    <source>
        <dbReference type="ARBA" id="ARBA00004589"/>
    </source>
</evidence>
<dbReference type="GO" id="GO:0005576">
    <property type="term" value="C:extracellular region"/>
    <property type="evidence" value="ECO:0007669"/>
    <property type="project" value="UniProtKB-SubCell"/>
</dbReference>
<feature type="chain" id="PRO_5014402884" description="CFEM domain-containing protein" evidence="17">
    <location>
        <begin position="19"/>
        <end position="447"/>
    </location>
</feature>
<comment type="similarity">
    <text evidence="4">Belongs to the RBT5 family.</text>
</comment>
<evidence type="ECO:0000259" key="18">
    <source>
        <dbReference type="PROSITE" id="PS52012"/>
    </source>
</evidence>
<evidence type="ECO:0000256" key="12">
    <source>
        <dbReference type="ARBA" id="ARBA00023288"/>
    </source>
</evidence>
<evidence type="ECO:0000256" key="5">
    <source>
        <dbReference type="ARBA" id="ARBA00022525"/>
    </source>
</evidence>
<feature type="signal peptide" evidence="17">
    <location>
        <begin position="1"/>
        <end position="18"/>
    </location>
</feature>
<dbReference type="InterPro" id="IPR049326">
    <property type="entry name" value="Rhodopsin_dom_fungi"/>
</dbReference>
<dbReference type="EMBL" id="KZ613887">
    <property type="protein sequence ID" value="PMD53310.1"/>
    <property type="molecule type" value="Genomic_DNA"/>
</dbReference>
<dbReference type="RefSeq" id="XP_024730214.1">
    <property type="nucleotide sequence ID" value="XM_024883876.1"/>
</dbReference>
<dbReference type="STRING" id="1095630.A0A2J6SRD3"/>
<gene>
    <name evidence="19" type="ORF">K444DRAFT_635536</name>
</gene>
<evidence type="ECO:0000256" key="9">
    <source>
        <dbReference type="ARBA" id="ARBA00022989"/>
    </source>
</evidence>
<proteinExistence type="inferred from homology"/>
<evidence type="ECO:0000256" key="4">
    <source>
        <dbReference type="ARBA" id="ARBA00010031"/>
    </source>
</evidence>
<keyword evidence="20" id="KW-1185">Reference proteome</keyword>
<keyword evidence="12" id="KW-0449">Lipoprotein</keyword>
<feature type="disulfide bond" evidence="14">
    <location>
        <begin position="44"/>
        <end position="51"/>
    </location>
</feature>
<feature type="transmembrane region" description="Helical" evidence="16">
    <location>
        <begin position="172"/>
        <end position="197"/>
    </location>
</feature>
<evidence type="ECO:0000313" key="19">
    <source>
        <dbReference type="EMBL" id="PMD53310.1"/>
    </source>
</evidence>
<comment type="similarity">
    <text evidence="13">Belongs to the SAT4 family.</text>
</comment>
<dbReference type="InterPro" id="IPR052337">
    <property type="entry name" value="SAT4-like"/>
</dbReference>
<evidence type="ECO:0000313" key="20">
    <source>
        <dbReference type="Proteomes" id="UP000235371"/>
    </source>
</evidence>
<dbReference type="AlphaFoldDB" id="A0A2J6SRD3"/>
<dbReference type="InterPro" id="IPR008427">
    <property type="entry name" value="Extracellular_membr_CFEM_dom"/>
</dbReference>
<keyword evidence="9 16" id="KW-1133">Transmembrane helix</keyword>
<feature type="transmembrane region" description="Helical" evidence="16">
    <location>
        <begin position="130"/>
        <end position="152"/>
    </location>
</feature>
<evidence type="ECO:0000256" key="17">
    <source>
        <dbReference type="SAM" id="SignalP"/>
    </source>
</evidence>
<keyword evidence="10 16" id="KW-0472">Membrane</keyword>
<keyword evidence="6" id="KW-0336">GPI-anchor</keyword>
<organism evidence="19 20">
    <name type="scientific">Hyaloscypha bicolor E</name>
    <dbReference type="NCBI Taxonomy" id="1095630"/>
    <lineage>
        <taxon>Eukaryota</taxon>
        <taxon>Fungi</taxon>
        <taxon>Dikarya</taxon>
        <taxon>Ascomycota</taxon>
        <taxon>Pezizomycotina</taxon>
        <taxon>Leotiomycetes</taxon>
        <taxon>Helotiales</taxon>
        <taxon>Hyaloscyphaceae</taxon>
        <taxon>Hyaloscypha</taxon>
        <taxon>Hyaloscypha bicolor</taxon>
    </lineage>
</organism>
<keyword evidence="5" id="KW-0964">Secreted</keyword>
<evidence type="ECO:0000256" key="6">
    <source>
        <dbReference type="ARBA" id="ARBA00022622"/>
    </source>
</evidence>
<evidence type="ECO:0000256" key="3">
    <source>
        <dbReference type="ARBA" id="ARBA00004613"/>
    </source>
</evidence>
<feature type="compositionally biased region" description="Polar residues" evidence="15">
    <location>
        <begin position="372"/>
        <end position="400"/>
    </location>
</feature>
<evidence type="ECO:0000256" key="7">
    <source>
        <dbReference type="ARBA" id="ARBA00022692"/>
    </source>
</evidence>
<dbReference type="Pfam" id="PF05730">
    <property type="entry name" value="CFEM"/>
    <property type="match status" value="1"/>
</dbReference>